<dbReference type="InterPro" id="IPR036390">
    <property type="entry name" value="WH_DNA-bd_sf"/>
</dbReference>
<gene>
    <name evidence="5" type="ORF">FPZ08_19590</name>
</gene>
<dbReference type="GO" id="GO:0003700">
    <property type="term" value="F:DNA-binding transcription factor activity"/>
    <property type="evidence" value="ECO:0007669"/>
    <property type="project" value="InterPro"/>
</dbReference>
<accession>A0A5B8LY79</accession>
<dbReference type="PANTHER" id="PTHR43537">
    <property type="entry name" value="TRANSCRIPTIONAL REGULATOR, GNTR FAMILY"/>
    <property type="match status" value="1"/>
</dbReference>
<dbReference type="SUPFAM" id="SSF46785">
    <property type="entry name" value="Winged helix' DNA-binding domain"/>
    <property type="match status" value="1"/>
</dbReference>
<evidence type="ECO:0000259" key="4">
    <source>
        <dbReference type="PROSITE" id="PS50949"/>
    </source>
</evidence>
<evidence type="ECO:0000313" key="6">
    <source>
        <dbReference type="Proteomes" id="UP000315364"/>
    </source>
</evidence>
<dbReference type="SUPFAM" id="SSF48008">
    <property type="entry name" value="GntR ligand-binding domain-like"/>
    <property type="match status" value="1"/>
</dbReference>
<dbReference type="Pfam" id="PF00392">
    <property type="entry name" value="GntR"/>
    <property type="match status" value="1"/>
</dbReference>
<dbReference type="GO" id="GO:0003677">
    <property type="term" value="F:DNA binding"/>
    <property type="evidence" value="ECO:0007669"/>
    <property type="project" value="UniProtKB-KW"/>
</dbReference>
<evidence type="ECO:0000256" key="3">
    <source>
        <dbReference type="ARBA" id="ARBA00023163"/>
    </source>
</evidence>
<sequence length="245" mass="27274">MPSNITTPGITAAGFKPVAMPRLYVAVAREIANYIQKTPLEPGARLPPERDLTQQFQVSRTTVREAMIALETMGIIEVLVGDGTYVRARLTSSTLPWERGDDPGPGPHEQFRMRMLVECAAAEDAARNISEEELGRLRELVAAMDADIEGPTAEMNRQAFHDVVAVASRNSIFVDTIRDLWRLRGSAMWKKIASRVVTPQHHVLALADRKQILAALEKRDSAGAAAGMRRLLDRIRQRYFDDISD</sequence>
<evidence type="ECO:0000313" key="5">
    <source>
        <dbReference type="EMBL" id="QDZ12749.1"/>
    </source>
</evidence>
<dbReference type="CDD" id="cd07377">
    <property type="entry name" value="WHTH_GntR"/>
    <property type="match status" value="1"/>
</dbReference>
<evidence type="ECO:0000256" key="2">
    <source>
        <dbReference type="ARBA" id="ARBA00023125"/>
    </source>
</evidence>
<dbReference type="InterPro" id="IPR000524">
    <property type="entry name" value="Tscrpt_reg_HTH_GntR"/>
</dbReference>
<dbReference type="PANTHER" id="PTHR43537:SF5">
    <property type="entry name" value="UXU OPERON TRANSCRIPTIONAL REGULATOR"/>
    <property type="match status" value="1"/>
</dbReference>
<feature type="domain" description="HTH gntR-type" evidence="4">
    <location>
        <begin position="21"/>
        <end position="89"/>
    </location>
</feature>
<organism evidence="5 6">
    <name type="scientific">Devosia ginsengisoli</name>
    <dbReference type="NCBI Taxonomy" id="400770"/>
    <lineage>
        <taxon>Bacteria</taxon>
        <taxon>Pseudomonadati</taxon>
        <taxon>Pseudomonadota</taxon>
        <taxon>Alphaproteobacteria</taxon>
        <taxon>Hyphomicrobiales</taxon>
        <taxon>Devosiaceae</taxon>
        <taxon>Devosia</taxon>
    </lineage>
</organism>
<dbReference type="KEGG" id="dea:FPZ08_19590"/>
<evidence type="ECO:0000256" key="1">
    <source>
        <dbReference type="ARBA" id="ARBA00023015"/>
    </source>
</evidence>
<dbReference type="InterPro" id="IPR011711">
    <property type="entry name" value="GntR_C"/>
</dbReference>
<dbReference type="PROSITE" id="PS50949">
    <property type="entry name" value="HTH_GNTR"/>
    <property type="match status" value="1"/>
</dbReference>
<dbReference type="AlphaFoldDB" id="A0A5B8LY79"/>
<proteinExistence type="predicted"/>
<dbReference type="Proteomes" id="UP000315364">
    <property type="component" value="Chromosome"/>
</dbReference>
<dbReference type="Gene3D" id="1.20.120.530">
    <property type="entry name" value="GntR ligand-binding domain-like"/>
    <property type="match status" value="1"/>
</dbReference>
<dbReference type="PRINTS" id="PR00035">
    <property type="entry name" value="HTHGNTR"/>
</dbReference>
<dbReference type="RefSeq" id="WP_146292061.1">
    <property type="nucleotide sequence ID" value="NZ_CP042304.1"/>
</dbReference>
<protein>
    <submittedName>
        <fullName evidence="5">FadR family transcriptional regulator</fullName>
    </submittedName>
</protein>
<dbReference type="Pfam" id="PF07729">
    <property type="entry name" value="FCD"/>
    <property type="match status" value="1"/>
</dbReference>
<name>A0A5B8LY79_9HYPH</name>
<keyword evidence="6" id="KW-1185">Reference proteome</keyword>
<dbReference type="InterPro" id="IPR008920">
    <property type="entry name" value="TF_FadR/GntR_C"/>
</dbReference>
<dbReference type="SMART" id="SM00345">
    <property type="entry name" value="HTH_GNTR"/>
    <property type="match status" value="1"/>
</dbReference>
<dbReference type="SMART" id="SM00895">
    <property type="entry name" value="FCD"/>
    <property type="match status" value="1"/>
</dbReference>
<dbReference type="OrthoDB" id="284307at2"/>
<keyword evidence="3" id="KW-0804">Transcription</keyword>
<keyword evidence="2" id="KW-0238">DNA-binding</keyword>
<keyword evidence="1" id="KW-0805">Transcription regulation</keyword>
<dbReference type="EMBL" id="CP042304">
    <property type="protein sequence ID" value="QDZ12749.1"/>
    <property type="molecule type" value="Genomic_DNA"/>
</dbReference>
<dbReference type="InterPro" id="IPR036388">
    <property type="entry name" value="WH-like_DNA-bd_sf"/>
</dbReference>
<dbReference type="Gene3D" id="1.10.10.10">
    <property type="entry name" value="Winged helix-like DNA-binding domain superfamily/Winged helix DNA-binding domain"/>
    <property type="match status" value="1"/>
</dbReference>
<reference evidence="5 6" key="1">
    <citation type="submission" date="2019-07" db="EMBL/GenBank/DDBJ databases">
        <title>Full genome sequence of Devosia sp. Gsoil 520.</title>
        <authorList>
            <person name="Im W.-T."/>
        </authorList>
    </citation>
    <scope>NUCLEOTIDE SEQUENCE [LARGE SCALE GENOMIC DNA]</scope>
    <source>
        <strain evidence="5 6">Gsoil 520</strain>
    </source>
</reference>